<name>A0A401J9C8_9PROT</name>
<evidence type="ECO:0008006" key="4">
    <source>
        <dbReference type="Google" id="ProtNLM"/>
    </source>
</evidence>
<feature type="compositionally biased region" description="Basic and acidic residues" evidence="1">
    <location>
        <begin position="56"/>
        <end position="70"/>
    </location>
</feature>
<dbReference type="AlphaFoldDB" id="A0A401J9C8"/>
<evidence type="ECO:0000256" key="1">
    <source>
        <dbReference type="SAM" id="MobiDB-lite"/>
    </source>
</evidence>
<evidence type="ECO:0000313" key="2">
    <source>
        <dbReference type="EMBL" id="GBL44221.1"/>
    </source>
</evidence>
<comment type="caution">
    <text evidence="2">The sequence shown here is derived from an EMBL/GenBank/DDBJ whole genome shotgun (WGS) entry which is preliminary data.</text>
</comment>
<evidence type="ECO:0000313" key="3">
    <source>
        <dbReference type="Proteomes" id="UP000286806"/>
    </source>
</evidence>
<proteinExistence type="predicted"/>
<reference evidence="2 3" key="1">
    <citation type="journal article" date="2019" name="Front. Microbiol.">
        <title>Genomes of Neutrophilic Sulfur-Oxidizing Chemolithoautotrophs Representing 9 Proteobacterial Species From 8 Genera.</title>
        <authorList>
            <person name="Watanabe T."/>
            <person name="Kojima H."/>
            <person name="Umezawa K."/>
            <person name="Hori C."/>
            <person name="Takasuka T.E."/>
            <person name="Kato Y."/>
            <person name="Fukui M."/>
        </authorList>
    </citation>
    <scope>NUCLEOTIDE SEQUENCE [LARGE SCALE GENOMIC DNA]</scope>
    <source>
        <strain evidence="2 3">TTN</strain>
    </source>
</reference>
<dbReference type="Proteomes" id="UP000286806">
    <property type="component" value="Unassembled WGS sequence"/>
</dbReference>
<feature type="region of interest" description="Disordered" evidence="1">
    <location>
        <begin position="41"/>
        <end position="92"/>
    </location>
</feature>
<dbReference type="Pfam" id="PF06980">
    <property type="entry name" value="DUF1302"/>
    <property type="match status" value="1"/>
</dbReference>
<sequence>MVVLGAPVLAGASGTDALNISGKQGAFLLAAGNSEMPISRDALFDAPPATSSTDKSVSKKAAEAAPESKDSLFGIDSDSDPGSKSVTKAEKGVPDSKASLFDDAGLSSGKDKAPSRWHGFAQTEFAYTYPHPAHWSKVMGRFELGTEGNLGQGMHWKVSGRLDYNAVYDLTNYYQDAVRDDQRFGLQFRETYLDFSGGGLDWRVGRQQIVWGEMVGVFVADVVSAKDLREFILPDFQVLRIPQWAARAEYFKNDFHAEMIWIPVPSYDKIGKPKDFSQPGAGSDFYPYPATPAGYPVAFRDEVLPGNRLSNTNYGLRLNQLTNGWDMSGFFYSSMDSQQTFYRQLVTAPTPYFVYTPRHDRIWQTGGTLAKDLGSFVLKAEAVYTSGRSYNTLSPADINGLVKQNTLDWIVGLDFNPTSKTRINTQFFQRVYFNHDPNIVPDRIENDVSLLVNHKLGHNWEVEALAVHSLNRSDWMFRPKITWGFERNWRLAFGLDTFGGPPTGLFGQYNKQDRVYTELRRDF</sequence>
<dbReference type="InterPro" id="IPR010727">
    <property type="entry name" value="DUF1302"/>
</dbReference>
<dbReference type="EMBL" id="BGOW01000001">
    <property type="protein sequence ID" value="GBL44221.1"/>
    <property type="molecule type" value="Genomic_DNA"/>
</dbReference>
<protein>
    <recommendedName>
        <fullName evidence="4">Alginate export domain-containing protein</fullName>
    </recommendedName>
</protein>
<dbReference type="SUPFAM" id="SSF56935">
    <property type="entry name" value="Porins"/>
    <property type="match status" value="1"/>
</dbReference>
<organism evidence="2 3">
    <name type="scientific">Sulfuriferula multivorans</name>
    <dbReference type="NCBI Taxonomy" id="1559896"/>
    <lineage>
        <taxon>Bacteria</taxon>
        <taxon>Pseudomonadati</taxon>
        <taxon>Pseudomonadota</taxon>
        <taxon>Betaproteobacteria</taxon>
        <taxon>Nitrosomonadales</taxon>
        <taxon>Sulfuricellaceae</taxon>
        <taxon>Sulfuriferula</taxon>
    </lineage>
</organism>
<keyword evidence="3" id="KW-1185">Reference proteome</keyword>
<accession>A0A401J9C8</accession>
<gene>
    <name evidence="2" type="ORF">SFMTTN_0016</name>
</gene>